<dbReference type="PANTHER" id="PTHR22600:SF21">
    <property type="entry name" value="BETA-HEXOSAMINIDASE A"/>
    <property type="match status" value="1"/>
</dbReference>
<evidence type="ECO:0000313" key="15">
    <source>
        <dbReference type="Proteomes" id="UP001209878"/>
    </source>
</evidence>
<sequence>MHGLSKCVAVLLLLCFTRRVTSEEYRHPDAVSSGVPGGWQRINASEYRRLVAEHKHGPPKDQPASDHLDAEKRFDEPLRGDRGKPLRRSNYGDDEPAFRAEPQRPRLRRTPRPKLAIPTAPPRPRANFSKDVIWLVDDNTFGLRPADDQSLKIRMGPPPASGSPWPMPRVYQPMALVYQLKSAEFHMHALGFTCDVLETAFERTQKNAFVASVPANAGEVFYSDGRTAVPVIYYLNVTVAKRCDKYPSLRMVESYDLEVKRSGVTIYAQEVWGALRGLETFSQLVYQDDAGHFLINKTFISDYPRFAHRGVLIDTARHYISKEVLISNLEAMAQNKFNVFHWHIVDDQSFPYQSKVLPNLTEFGSYNPKTHIYTHEDIVEIVNEARLRGIRVIPEFDSPGHTLSWGYGTDHLLTSCYDYTGEPNGFYGPVNPILKWTYTVMQRLFTEVMELFPDMSIHLGGDEVPYECWTANPFIKRFMRRNNMEDVKELLNLYEKRILSIISEIGKRQNRRVRPIVWQEVYDDSGQVGGSVGPDTIVQMWKGSGYDLQAMVEAGQKVIYSTCWYLDYISYGQDWQKYYNCEGLTTFEESGSRNTSNLIGGEACMWTEYVDDSILMPRLWPRATAIAERLWSSASVNDMVLAAPRIEEQRCRMQRRGLAVGVLAGPGYCNHIRNTPGAAHNWSYFARLWKLGQRNYDTPSYGQLKNKVYVVDMNAMYLVPLVIVVSICCLTLLSVLQDTSRSRIITFFLLRAPGTSRLGVRGLLYVFLLFAFAWCVWTAPIWMNVWEDTKKPKLSQPVF</sequence>
<feature type="region of interest" description="Disordered" evidence="9">
    <location>
        <begin position="73"/>
        <end position="122"/>
    </location>
</feature>
<feature type="signal peptide" evidence="11">
    <location>
        <begin position="1"/>
        <end position="22"/>
    </location>
</feature>
<protein>
    <recommendedName>
        <fullName evidence="3">beta-N-acetylhexosaminidase</fullName>
        <ecNumber evidence="3">3.2.1.52</ecNumber>
    </recommendedName>
</protein>
<keyword evidence="4 11" id="KW-0732">Signal</keyword>
<dbReference type="GO" id="GO:0030203">
    <property type="term" value="P:glycosaminoglycan metabolic process"/>
    <property type="evidence" value="ECO:0007669"/>
    <property type="project" value="TreeGrafter"/>
</dbReference>
<gene>
    <name evidence="14" type="ORF">NP493_143g04022</name>
</gene>
<accession>A0AAD9P4T6</accession>
<dbReference type="SUPFAM" id="SSF51445">
    <property type="entry name" value="(Trans)glycosidases"/>
    <property type="match status" value="1"/>
</dbReference>
<reference evidence="14" key="1">
    <citation type="journal article" date="2023" name="Mol. Biol. Evol.">
        <title>Third-Generation Sequencing Reveals the Adaptive Role of the Epigenome in Three Deep-Sea Polychaetes.</title>
        <authorList>
            <person name="Perez M."/>
            <person name="Aroh O."/>
            <person name="Sun Y."/>
            <person name="Lan Y."/>
            <person name="Juniper S.K."/>
            <person name="Young C.R."/>
            <person name="Angers B."/>
            <person name="Qian P.Y."/>
        </authorList>
    </citation>
    <scope>NUCLEOTIDE SEQUENCE</scope>
    <source>
        <strain evidence="14">R07B-5</strain>
    </source>
</reference>
<keyword evidence="10" id="KW-0812">Transmembrane</keyword>
<feature type="active site" description="Proton donor" evidence="8">
    <location>
        <position position="463"/>
    </location>
</feature>
<dbReference type="InterPro" id="IPR025705">
    <property type="entry name" value="Beta_hexosaminidase_sua/sub"/>
</dbReference>
<feature type="compositionally biased region" description="Basic and acidic residues" evidence="9">
    <location>
        <begin position="73"/>
        <end position="84"/>
    </location>
</feature>
<keyword evidence="15" id="KW-1185">Reference proteome</keyword>
<keyword evidence="5" id="KW-0378">Hydrolase</keyword>
<name>A0AAD9P4T6_RIDPI</name>
<dbReference type="GO" id="GO:0005975">
    <property type="term" value="P:carbohydrate metabolic process"/>
    <property type="evidence" value="ECO:0007669"/>
    <property type="project" value="InterPro"/>
</dbReference>
<dbReference type="SUPFAM" id="SSF55545">
    <property type="entry name" value="beta-N-acetylhexosaminidase-like domain"/>
    <property type="match status" value="1"/>
</dbReference>
<dbReference type="InterPro" id="IPR015883">
    <property type="entry name" value="Glyco_hydro_20_cat"/>
</dbReference>
<evidence type="ECO:0000256" key="11">
    <source>
        <dbReference type="SAM" id="SignalP"/>
    </source>
</evidence>
<dbReference type="CDD" id="cd06562">
    <property type="entry name" value="GH20_HexA_HexB-like"/>
    <property type="match status" value="1"/>
</dbReference>
<evidence type="ECO:0000256" key="3">
    <source>
        <dbReference type="ARBA" id="ARBA00012663"/>
    </source>
</evidence>
<evidence type="ECO:0000256" key="7">
    <source>
        <dbReference type="ARBA" id="ARBA00023295"/>
    </source>
</evidence>
<feature type="domain" description="Glycoside hydrolase family 20 catalytic" evidence="12">
    <location>
        <begin position="306"/>
        <end position="633"/>
    </location>
</feature>
<evidence type="ECO:0000256" key="6">
    <source>
        <dbReference type="ARBA" id="ARBA00023180"/>
    </source>
</evidence>
<dbReference type="Pfam" id="PF00728">
    <property type="entry name" value="Glyco_hydro_20"/>
    <property type="match status" value="1"/>
</dbReference>
<evidence type="ECO:0000256" key="4">
    <source>
        <dbReference type="ARBA" id="ARBA00022729"/>
    </source>
</evidence>
<evidence type="ECO:0000256" key="1">
    <source>
        <dbReference type="ARBA" id="ARBA00001231"/>
    </source>
</evidence>
<keyword evidence="6" id="KW-0325">Glycoprotein</keyword>
<evidence type="ECO:0000256" key="10">
    <source>
        <dbReference type="SAM" id="Phobius"/>
    </source>
</evidence>
<dbReference type="Pfam" id="PF14845">
    <property type="entry name" value="Glycohydro_20b2"/>
    <property type="match status" value="1"/>
</dbReference>
<dbReference type="FunFam" id="3.20.20.80:FF:000063">
    <property type="entry name" value="Beta-hexosaminidase"/>
    <property type="match status" value="1"/>
</dbReference>
<feature type="transmembrane region" description="Helical" evidence="10">
    <location>
        <begin position="758"/>
        <end position="783"/>
    </location>
</feature>
<feature type="chain" id="PRO_5042162900" description="beta-N-acetylhexosaminidase" evidence="11">
    <location>
        <begin position="23"/>
        <end position="799"/>
    </location>
</feature>
<keyword evidence="10" id="KW-0472">Membrane</keyword>
<evidence type="ECO:0000256" key="9">
    <source>
        <dbReference type="SAM" id="MobiDB-lite"/>
    </source>
</evidence>
<dbReference type="Gene3D" id="3.30.379.10">
    <property type="entry name" value="Chitobiase/beta-hexosaminidase domain 2-like"/>
    <property type="match status" value="1"/>
</dbReference>
<dbReference type="Proteomes" id="UP001209878">
    <property type="component" value="Unassembled WGS sequence"/>
</dbReference>
<evidence type="ECO:0000259" key="12">
    <source>
        <dbReference type="Pfam" id="PF00728"/>
    </source>
</evidence>
<feature type="transmembrane region" description="Helical" evidence="10">
    <location>
        <begin position="715"/>
        <end position="737"/>
    </location>
</feature>
<comment type="similarity">
    <text evidence="2">Belongs to the glycosyl hydrolase 20 family.</text>
</comment>
<dbReference type="EMBL" id="JAODUO010000142">
    <property type="protein sequence ID" value="KAK2188158.1"/>
    <property type="molecule type" value="Genomic_DNA"/>
</dbReference>
<evidence type="ECO:0000313" key="14">
    <source>
        <dbReference type="EMBL" id="KAK2188158.1"/>
    </source>
</evidence>
<dbReference type="InterPro" id="IPR017853">
    <property type="entry name" value="GH"/>
</dbReference>
<organism evidence="14 15">
    <name type="scientific">Ridgeia piscesae</name>
    <name type="common">Tubeworm</name>
    <dbReference type="NCBI Taxonomy" id="27915"/>
    <lineage>
        <taxon>Eukaryota</taxon>
        <taxon>Metazoa</taxon>
        <taxon>Spiralia</taxon>
        <taxon>Lophotrochozoa</taxon>
        <taxon>Annelida</taxon>
        <taxon>Polychaeta</taxon>
        <taxon>Sedentaria</taxon>
        <taxon>Canalipalpata</taxon>
        <taxon>Sabellida</taxon>
        <taxon>Siboglinidae</taxon>
        <taxon>Ridgeia</taxon>
    </lineage>
</organism>
<evidence type="ECO:0000259" key="13">
    <source>
        <dbReference type="Pfam" id="PF14845"/>
    </source>
</evidence>
<dbReference type="GO" id="GO:0005764">
    <property type="term" value="C:lysosome"/>
    <property type="evidence" value="ECO:0007669"/>
    <property type="project" value="TreeGrafter"/>
</dbReference>
<dbReference type="PANTHER" id="PTHR22600">
    <property type="entry name" value="BETA-HEXOSAMINIDASE"/>
    <property type="match status" value="1"/>
</dbReference>
<dbReference type="InterPro" id="IPR029019">
    <property type="entry name" value="HEX_eukaryotic_N"/>
</dbReference>
<evidence type="ECO:0000256" key="5">
    <source>
        <dbReference type="ARBA" id="ARBA00022801"/>
    </source>
</evidence>
<dbReference type="InterPro" id="IPR029018">
    <property type="entry name" value="Hex-like_dom2"/>
</dbReference>
<keyword evidence="10" id="KW-1133">Transmembrane helix</keyword>
<dbReference type="AlphaFoldDB" id="A0AAD9P4T6"/>
<dbReference type="GO" id="GO:0006689">
    <property type="term" value="P:ganglioside catabolic process"/>
    <property type="evidence" value="ECO:0007669"/>
    <property type="project" value="TreeGrafter"/>
</dbReference>
<dbReference type="GO" id="GO:0016020">
    <property type="term" value="C:membrane"/>
    <property type="evidence" value="ECO:0007669"/>
    <property type="project" value="TreeGrafter"/>
</dbReference>
<dbReference type="Gene3D" id="3.20.20.80">
    <property type="entry name" value="Glycosidases"/>
    <property type="match status" value="1"/>
</dbReference>
<comment type="catalytic activity">
    <reaction evidence="1">
        <text>Hydrolysis of terminal non-reducing N-acetyl-D-hexosamine residues in N-acetyl-beta-D-hexosaminides.</text>
        <dbReference type="EC" id="3.2.1.52"/>
    </reaction>
</comment>
<evidence type="ECO:0000256" key="2">
    <source>
        <dbReference type="ARBA" id="ARBA00006285"/>
    </source>
</evidence>
<evidence type="ECO:0000256" key="8">
    <source>
        <dbReference type="PIRSR" id="PIRSR625705-1"/>
    </source>
</evidence>
<keyword evidence="7" id="KW-0326">Glycosidase</keyword>
<proteinExistence type="inferred from homology"/>
<comment type="caution">
    <text evidence="14">The sequence shown here is derived from an EMBL/GenBank/DDBJ whole genome shotgun (WGS) entry which is preliminary data.</text>
</comment>
<dbReference type="EC" id="3.2.1.52" evidence="3"/>
<dbReference type="GO" id="GO:0004563">
    <property type="term" value="F:beta-N-acetylhexosaminidase activity"/>
    <property type="evidence" value="ECO:0007669"/>
    <property type="project" value="UniProtKB-EC"/>
</dbReference>
<dbReference type="PRINTS" id="PR00738">
    <property type="entry name" value="GLHYDRLASE20"/>
</dbReference>
<feature type="domain" description="Beta-hexosaminidase eukaryotic type N-terminal" evidence="13">
    <location>
        <begin position="164"/>
        <end position="284"/>
    </location>
</feature>